<reference evidence="1" key="2">
    <citation type="submission" date="2025-08" db="UniProtKB">
        <authorList>
            <consortium name="Ensembl"/>
        </authorList>
    </citation>
    <scope>IDENTIFICATION</scope>
</reference>
<dbReference type="GO" id="GO:0003676">
    <property type="term" value="F:nucleic acid binding"/>
    <property type="evidence" value="ECO:0007669"/>
    <property type="project" value="InterPro"/>
</dbReference>
<name>A0A672HAT8_SALFA</name>
<dbReference type="Gene3D" id="3.30.420.10">
    <property type="entry name" value="Ribonuclease H-like superfamily/Ribonuclease H"/>
    <property type="match status" value="1"/>
</dbReference>
<dbReference type="AlphaFoldDB" id="A0A672HAT8"/>
<dbReference type="InParanoid" id="A0A672HAT8"/>
<protein>
    <submittedName>
        <fullName evidence="1">Uncharacterized protein</fullName>
    </submittedName>
</protein>
<keyword evidence="2" id="KW-1185">Reference proteome</keyword>
<dbReference type="Proteomes" id="UP000472267">
    <property type="component" value="Chromosome 6"/>
</dbReference>
<dbReference type="InterPro" id="IPR036397">
    <property type="entry name" value="RNaseH_sf"/>
</dbReference>
<dbReference type="Ensembl" id="ENSSFAT00005027207.1">
    <property type="protein sequence ID" value="ENSSFAP00005026177.1"/>
    <property type="gene ID" value="ENSSFAG00005013452.1"/>
</dbReference>
<evidence type="ECO:0000313" key="2">
    <source>
        <dbReference type="Proteomes" id="UP000472267"/>
    </source>
</evidence>
<accession>A0A672HAT8</accession>
<sequence length="120" mass="14004">MVFLNFLRDNAAAHNEHLIKDSCQENNITPLDDPACSPDLNPFEKPASPSRMLEQVPTESFFDILISVCRRFLDCFVLWSLFFVRLTNSLFQLNCFQKIAISIVFNYLFIYFLTCSDFLF</sequence>
<organism evidence="1 2">
    <name type="scientific">Salarias fasciatus</name>
    <name type="common">Jewelled blenny</name>
    <name type="synonym">Blennius fasciatus</name>
    <dbReference type="NCBI Taxonomy" id="181472"/>
    <lineage>
        <taxon>Eukaryota</taxon>
        <taxon>Metazoa</taxon>
        <taxon>Chordata</taxon>
        <taxon>Craniata</taxon>
        <taxon>Vertebrata</taxon>
        <taxon>Euteleostomi</taxon>
        <taxon>Actinopterygii</taxon>
        <taxon>Neopterygii</taxon>
        <taxon>Teleostei</taxon>
        <taxon>Neoteleostei</taxon>
        <taxon>Acanthomorphata</taxon>
        <taxon>Ovalentaria</taxon>
        <taxon>Blenniimorphae</taxon>
        <taxon>Blenniiformes</taxon>
        <taxon>Blennioidei</taxon>
        <taxon>Blenniidae</taxon>
        <taxon>Salariinae</taxon>
        <taxon>Salarias</taxon>
    </lineage>
</organism>
<proteinExistence type="predicted"/>
<reference evidence="1" key="3">
    <citation type="submission" date="2025-09" db="UniProtKB">
        <authorList>
            <consortium name="Ensembl"/>
        </authorList>
    </citation>
    <scope>IDENTIFICATION</scope>
</reference>
<reference evidence="1" key="1">
    <citation type="submission" date="2019-06" db="EMBL/GenBank/DDBJ databases">
        <authorList>
            <consortium name="Wellcome Sanger Institute Data Sharing"/>
        </authorList>
    </citation>
    <scope>NUCLEOTIDE SEQUENCE [LARGE SCALE GENOMIC DNA]</scope>
</reference>
<evidence type="ECO:0000313" key="1">
    <source>
        <dbReference type="Ensembl" id="ENSSFAP00005026177.1"/>
    </source>
</evidence>